<keyword evidence="3 6" id="KW-0808">Transferase</keyword>
<evidence type="ECO:0000256" key="6">
    <source>
        <dbReference type="RuleBase" id="RU000507"/>
    </source>
</evidence>
<keyword evidence="2" id="KW-0963">Cytoplasm</keyword>
<sequence length="280" mass="29744">MTSLVTTAWLADHLDDPQVVLLDASFKLPGATPTAPEEFAERHIPSAQFFDVDKVADAGNPLPHMMPSEAEFARTVGALGISNDTMVVIYDTPGLMSAGRAWWMFRSFGHRNLAILDGGLRAWMAEGRPVTAEVVARPAASYQARLDPAAIASKADVLANIDSKARDLVDARSAARFTAAENEARPGLRSGHVPGSLNVPFDRMTDPQTGKMRAPAEIAQVFRDAGLDMERPVIASCGSGVTACALAFGLHLAGKDDVAVYDGSWAEWGMPGDTPVATGQ</sequence>
<evidence type="ECO:0000313" key="9">
    <source>
        <dbReference type="Proteomes" id="UP000323956"/>
    </source>
</evidence>
<dbReference type="SMART" id="SM00450">
    <property type="entry name" value="RHOD"/>
    <property type="match status" value="2"/>
</dbReference>
<dbReference type="Gene3D" id="3.40.250.10">
    <property type="entry name" value="Rhodanese-like domain"/>
    <property type="match status" value="2"/>
</dbReference>
<keyword evidence="8" id="KW-0670">Pyruvate</keyword>
<dbReference type="GO" id="GO:0005737">
    <property type="term" value="C:cytoplasm"/>
    <property type="evidence" value="ECO:0007669"/>
    <property type="project" value="UniProtKB-SubCell"/>
</dbReference>
<evidence type="ECO:0000259" key="7">
    <source>
        <dbReference type="PROSITE" id="PS50206"/>
    </source>
</evidence>
<proteinExistence type="predicted"/>
<dbReference type="GO" id="GO:0004792">
    <property type="term" value="F:thiosulfate-cyanide sulfurtransferase activity"/>
    <property type="evidence" value="ECO:0007669"/>
    <property type="project" value="InterPro"/>
</dbReference>
<accession>A0A1N6NAK4</accession>
<dbReference type="CDD" id="cd01448">
    <property type="entry name" value="TST_Repeat_1"/>
    <property type="match status" value="1"/>
</dbReference>
<dbReference type="PROSITE" id="PS50206">
    <property type="entry name" value="RHODANESE_3"/>
    <property type="match status" value="2"/>
</dbReference>
<feature type="domain" description="Rhodanese" evidence="7">
    <location>
        <begin position="15"/>
        <end position="132"/>
    </location>
</feature>
<dbReference type="PANTHER" id="PTHR11364">
    <property type="entry name" value="THIOSULFATE SULFERTANSFERASE"/>
    <property type="match status" value="1"/>
</dbReference>
<dbReference type="PROSITE" id="PS00683">
    <property type="entry name" value="RHODANESE_2"/>
    <property type="match status" value="1"/>
</dbReference>
<organism evidence="8 9">
    <name type="scientific">Paracoccus thiocyanatus</name>
    <dbReference type="NCBI Taxonomy" id="34006"/>
    <lineage>
        <taxon>Bacteria</taxon>
        <taxon>Pseudomonadati</taxon>
        <taxon>Pseudomonadota</taxon>
        <taxon>Alphaproteobacteria</taxon>
        <taxon>Rhodobacterales</taxon>
        <taxon>Paracoccaceae</taxon>
        <taxon>Paracoccus</taxon>
    </lineage>
</organism>
<evidence type="ECO:0000256" key="5">
    <source>
        <dbReference type="ARBA" id="ARBA00051793"/>
    </source>
</evidence>
<evidence type="ECO:0000256" key="3">
    <source>
        <dbReference type="ARBA" id="ARBA00022679"/>
    </source>
</evidence>
<comment type="catalytic activity">
    <reaction evidence="5">
        <text>2-oxo-3-sulfanylpropanoate + [thioredoxin]-dithiol = [thioredoxin]-disulfide + hydrogen sulfide + pyruvate + H(+)</text>
        <dbReference type="Rhea" id="RHEA:21740"/>
        <dbReference type="Rhea" id="RHEA-COMP:10698"/>
        <dbReference type="Rhea" id="RHEA-COMP:10700"/>
        <dbReference type="ChEBI" id="CHEBI:15361"/>
        <dbReference type="ChEBI" id="CHEBI:15378"/>
        <dbReference type="ChEBI" id="CHEBI:29919"/>
        <dbReference type="ChEBI" id="CHEBI:29950"/>
        <dbReference type="ChEBI" id="CHEBI:50058"/>
        <dbReference type="ChEBI" id="CHEBI:57678"/>
        <dbReference type="EC" id="2.8.1.2"/>
    </reaction>
    <physiologicalReaction direction="left-to-right" evidence="5">
        <dbReference type="Rhea" id="RHEA:21741"/>
    </physiologicalReaction>
</comment>
<evidence type="ECO:0000313" key="8">
    <source>
        <dbReference type="EMBL" id="SIP89103.1"/>
    </source>
</evidence>
<protein>
    <recommendedName>
        <fullName evidence="6">Sulfurtransferase</fullName>
    </recommendedName>
</protein>
<reference evidence="8 9" key="1">
    <citation type="submission" date="2017-01" db="EMBL/GenBank/DDBJ databases">
        <authorList>
            <person name="Varghese N."/>
            <person name="Submissions S."/>
        </authorList>
    </citation>
    <scope>NUCLEOTIDE SEQUENCE [LARGE SCALE GENOMIC DNA]</scope>
    <source>
        <strain evidence="8 9">ATCC 700171</strain>
    </source>
</reference>
<dbReference type="PANTHER" id="PTHR11364:SF27">
    <property type="entry name" value="SULFURTRANSFERASE"/>
    <property type="match status" value="1"/>
</dbReference>
<dbReference type="FunFam" id="3.40.250.10:FF:000001">
    <property type="entry name" value="Sulfurtransferase"/>
    <property type="match status" value="1"/>
</dbReference>
<dbReference type="Proteomes" id="UP000323956">
    <property type="component" value="Unassembled WGS sequence"/>
</dbReference>
<name>A0A1N6NAK4_9RHOB</name>
<dbReference type="EMBL" id="FTMK01000001">
    <property type="protein sequence ID" value="SIP89103.1"/>
    <property type="molecule type" value="Genomic_DNA"/>
</dbReference>
<dbReference type="InterPro" id="IPR036873">
    <property type="entry name" value="Rhodanese-like_dom_sf"/>
</dbReference>
<evidence type="ECO:0000256" key="1">
    <source>
        <dbReference type="ARBA" id="ARBA00004496"/>
    </source>
</evidence>
<dbReference type="AlphaFoldDB" id="A0A1N6NAK4"/>
<dbReference type="InterPro" id="IPR001763">
    <property type="entry name" value="Rhodanese-like_dom"/>
</dbReference>
<dbReference type="InterPro" id="IPR045078">
    <property type="entry name" value="TST/MPST-like"/>
</dbReference>
<dbReference type="FunFam" id="3.40.250.10:FF:000015">
    <property type="entry name" value="Sulfurtransferase"/>
    <property type="match status" value="1"/>
</dbReference>
<dbReference type="SUPFAM" id="SSF52821">
    <property type="entry name" value="Rhodanese/Cell cycle control phosphatase"/>
    <property type="match status" value="2"/>
</dbReference>
<evidence type="ECO:0000256" key="2">
    <source>
        <dbReference type="ARBA" id="ARBA00022490"/>
    </source>
</evidence>
<dbReference type="NCBIfam" id="NF008557">
    <property type="entry name" value="PRK11493.1"/>
    <property type="match status" value="1"/>
</dbReference>
<dbReference type="InterPro" id="IPR001307">
    <property type="entry name" value="Thiosulphate_STrfase_CS"/>
</dbReference>
<dbReference type="GO" id="GO:0016784">
    <property type="term" value="F:3-mercaptopyruvate sulfurtransferase activity"/>
    <property type="evidence" value="ECO:0007669"/>
    <property type="project" value="UniProtKB-EC"/>
</dbReference>
<dbReference type="RefSeq" id="WP_149763625.1">
    <property type="nucleotide sequence ID" value="NZ_FTMK01000001.1"/>
</dbReference>
<feature type="domain" description="Rhodanese" evidence="7">
    <location>
        <begin position="168"/>
        <end position="277"/>
    </location>
</feature>
<gene>
    <name evidence="8" type="ORF">SAMN05421641_101223</name>
</gene>
<evidence type="ECO:0000256" key="4">
    <source>
        <dbReference type="ARBA" id="ARBA00022737"/>
    </source>
</evidence>
<keyword evidence="4" id="KW-0677">Repeat</keyword>
<dbReference type="CDD" id="cd01449">
    <property type="entry name" value="TST_Repeat_2"/>
    <property type="match status" value="1"/>
</dbReference>
<dbReference type="OrthoDB" id="9781034at2"/>
<dbReference type="Pfam" id="PF00581">
    <property type="entry name" value="Rhodanese"/>
    <property type="match status" value="2"/>
</dbReference>
<comment type="subcellular location">
    <subcellularLocation>
        <location evidence="1">Cytoplasm</location>
    </subcellularLocation>
</comment>